<dbReference type="GO" id="GO:0080008">
    <property type="term" value="C:Cul4-RING E3 ubiquitin ligase complex"/>
    <property type="evidence" value="ECO:0007669"/>
    <property type="project" value="TreeGrafter"/>
</dbReference>
<keyword evidence="5" id="KW-0539">Nucleus</keyword>
<accession>A0A9D4V0V9</accession>
<organism evidence="7 8">
    <name type="scientific">Adiantum capillus-veneris</name>
    <name type="common">Maidenhair fern</name>
    <dbReference type="NCBI Taxonomy" id="13818"/>
    <lineage>
        <taxon>Eukaryota</taxon>
        <taxon>Viridiplantae</taxon>
        <taxon>Streptophyta</taxon>
        <taxon>Embryophyta</taxon>
        <taxon>Tracheophyta</taxon>
        <taxon>Polypodiopsida</taxon>
        <taxon>Polypodiidae</taxon>
        <taxon>Polypodiales</taxon>
        <taxon>Pteridineae</taxon>
        <taxon>Pteridaceae</taxon>
        <taxon>Vittarioideae</taxon>
        <taxon>Adiantum</taxon>
    </lineage>
</organism>
<dbReference type="SUPFAM" id="SSF50978">
    <property type="entry name" value="WD40 repeat-like"/>
    <property type="match status" value="1"/>
</dbReference>
<comment type="subcellular location">
    <subcellularLocation>
        <location evidence="1">Nucleus</location>
    </subcellularLocation>
</comment>
<dbReference type="Gene3D" id="2.130.10.10">
    <property type="entry name" value="YVTN repeat-like/Quinoprotein amine dehydrogenase"/>
    <property type="match status" value="1"/>
</dbReference>
<keyword evidence="8" id="KW-1185">Reference proteome</keyword>
<evidence type="ECO:0000313" key="8">
    <source>
        <dbReference type="Proteomes" id="UP000886520"/>
    </source>
</evidence>
<dbReference type="InterPro" id="IPR036322">
    <property type="entry name" value="WD40_repeat_dom_sf"/>
</dbReference>
<evidence type="ECO:0000256" key="2">
    <source>
        <dbReference type="ARBA" id="ARBA00004906"/>
    </source>
</evidence>
<comment type="caution">
    <text evidence="7">The sequence shown here is derived from an EMBL/GenBank/DDBJ whole genome shotgun (WGS) entry which is preliminary data.</text>
</comment>
<evidence type="ECO:0000256" key="6">
    <source>
        <dbReference type="SAM" id="MobiDB-lite"/>
    </source>
</evidence>
<dbReference type="InterPro" id="IPR015943">
    <property type="entry name" value="WD40/YVTN_repeat-like_dom_sf"/>
</dbReference>
<dbReference type="InterPro" id="IPR006594">
    <property type="entry name" value="LisH"/>
</dbReference>
<feature type="region of interest" description="Disordered" evidence="6">
    <location>
        <begin position="1888"/>
        <end position="1999"/>
    </location>
</feature>
<dbReference type="Proteomes" id="UP000886520">
    <property type="component" value="Chromosome 7"/>
</dbReference>
<dbReference type="GO" id="GO:0016567">
    <property type="term" value="P:protein ubiquitination"/>
    <property type="evidence" value="ECO:0007669"/>
    <property type="project" value="InterPro"/>
</dbReference>
<evidence type="ECO:0000256" key="1">
    <source>
        <dbReference type="ARBA" id="ARBA00004123"/>
    </source>
</evidence>
<feature type="region of interest" description="Disordered" evidence="6">
    <location>
        <begin position="1"/>
        <end position="25"/>
    </location>
</feature>
<dbReference type="GO" id="GO:0005634">
    <property type="term" value="C:nucleus"/>
    <property type="evidence" value="ECO:0007669"/>
    <property type="project" value="UniProtKB-SubCell"/>
</dbReference>
<dbReference type="SMART" id="SM00667">
    <property type="entry name" value="LisH"/>
    <property type="match status" value="1"/>
</dbReference>
<dbReference type="InterPro" id="IPR033270">
    <property type="entry name" value="VPRBP/DCAF1"/>
</dbReference>
<comment type="similarity">
    <text evidence="3">Belongs to the VPRBP/DCAF1 family.</text>
</comment>
<sequence length="2053" mass="223112">MADPSPPAPLSPPFVLSSQDASRDDGLLSAETAETYMGESDCQELLQKVRNLMRRITAARPSPHPRFLHNLAAILEEEEERFEKEAGHPIPSSARSTYAIGRLVSLIRENDDFFELLSSRLLVGSRHSTAVRAGAARLLLACLTCGMYPDAFDDSVLSNIKQWVTEETSESDSACSTKSGSKKLKSVASRDCVVLKTYSLGLLAIALTTGGGIIEEMLGRGVASKLMHFLRLRVLKDSAIQKEVALACENKSFGFTLARNKDSRIKLPVEVMQRENTRDVEESSEISCSGKLQSDLLERERFSKDKEEYGDMICRDSYNEMLNSTPNADDVLDWMGDDAWQRRDKVGKFRYTDQQFTGQIARVDDLEGLGREEHSKWRGDTRDRGFSKSKGRRVGDGALEGDRTATLQVSGSQLPPERIKAVRDKSTSKGVVGIDSHISVDKMDAPIDMDSVALEMQSEFLEQNVYAKVGGVDISEYVRQAAKAAQAEAWAAKAPPEVIRAVGEAAAELVRAAALEVFNHSAGEELALNAAKSAAATVVNAAAATRAIKVSNQDLQEECESSREELEVAELVDCVPSVGELLILRERYSVQCLERLGEYLEVLGPVLHERGVDVCLALLQRESSICLSTKDTAMLLEVLKLICALAAHRKFSALFVDKGGVQQILAVPRLPQTYTGVSLCLFAFASVQGVMERVCTAPVDAVNELVGLALHLLEFAPDPARRNAALFFGAAFVFRAILDSFDAQDGLHRMLNLLQNAAATRSGGGSNLVGLSPTSRTDRGASTEVLTSYEKQTAYHTCIALRQYFRAHLLILIDSLRPLKGRSGPRSNTGGRAAFTYKPLDLSSEAVDALVMQVQRDKKVGPSFVKAGWQAAETFMHHSGHLTLLELTQVSPEERYLRDISQHALGILHILTLMPVTRKSIVSSILSNGRSGMAVILDAASAPTEYVEPEIIQPALLVLANLVCPPPSLSKCPTMSHNTPIFSSQQQCTNFNTTDEGREQHAKQEATTMKGNGDLVATISKDFKETSSCAETLGDKNRAGYLPSTHSGNYSPTATVVGDRKICLGSAAGGSGLAACIEQGYRHARDVVRANNGIKVLLHLLSPSSVLPPASSDCIRSLACRVLLGLARDNAIAHILTKLQVGKLLSELLREGSGHAGLAKHGTGDQGRWQVELGQVSMELIALVTNAGRTTTIVASDAAAPTLRRIERAAIAAATPINYPARELLQLIHEHLVLSGLTSTASALLKEAQLAPLPSVSCHTTGSSHYLTSELSQGLQHWPSGRVPKGFFFESAVRGHEGFIYEHTSGSSQKRGSRSQKRCPGFSSALISSQKASLSGMLREGNNSTSRREIVRDLYSCRVAEGHETSDTDFSTHGATSGLPVKRKLTEANVLSNKRLFSLDCQGPPPTLASLVDCRGSQAKDYTFLVNPQCQGQECPSAVQECQESVSHSKDPAYDIDTQEQVISPGSGSRHTQTKVSHIPLISSSQCQNERASLDSLVVQYLKHQHRQCPAPITTLPPLSLFHPHICPEPSRACYAPLNTAKRFSARETVPRFGGVQGRRRDRHFVYSRFRPLRPCRDERILLTSSAFLGTTFCLAASSQAGEICLFDCNTGNLLETHTCHQSSILSLRSASIELDGSVEPTGLLPGHLLLSSGSSDARLWNSSVLGGAPLHSFDGCKLACFNNSASLVAAISTDSAREVLLYDVETGKLEQRLPESSSFSAVLRGNANCCSIHFSPSDSLLLWKGLLWDHRVPQAVHQFDQFTDYGGGGFHPAGNEVIINSEIWDLRFFKLLRNVPSLNQTVVNFNSTGDVIYATLRRNPESANHRRSKHPLSTAFRTIDAVDYTDIATTPVDRCVLNLATESNNCLISVVGVDVHNEMDSIARLYEVGRRKPSDDDSDPDDGAETDDDEDDFAEEAAEEEDEEDGSDADESYDEDGSGDEDEAEEDVDADGDTNEEDDDAIEVDGSIVELISDGEDDENRMSYSSAEDASADDSDDGYEVGGHGIPCLEPSNLHVSKLLTHGRSAVAYLQILFIVELLSSELRTLANINIF</sequence>
<proteinExistence type="inferred from homology"/>
<feature type="compositionally biased region" description="Pro residues" evidence="6">
    <location>
        <begin position="1"/>
        <end position="12"/>
    </location>
</feature>
<evidence type="ECO:0000313" key="7">
    <source>
        <dbReference type="EMBL" id="KAI5077608.1"/>
    </source>
</evidence>
<evidence type="ECO:0000256" key="5">
    <source>
        <dbReference type="ARBA" id="ARBA00023242"/>
    </source>
</evidence>
<dbReference type="InterPro" id="IPR016024">
    <property type="entry name" value="ARM-type_fold"/>
</dbReference>
<dbReference type="PROSITE" id="PS50896">
    <property type="entry name" value="LISH"/>
    <property type="match status" value="1"/>
</dbReference>
<dbReference type="EMBL" id="JABFUD020000007">
    <property type="protein sequence ID" value="KAI5077608.1"/>
    <property type="molecule type" value="Genomic_DNA"/>
</dbReference>
<keyword evidence="4" id="KW-0833">Ubl conjugation pathway</keyword>
<dbReference type="PANTHER" id="PTHR13129:SF4">
    <property type="entry name" value="DDB1- AND CUL4-ASSOCIATED FACTOR 1"/>
    <property type="match status" value="1"/>
</dbReference>
<feature type="compositionally biased region" description="Acidic residues" evidence="6">
    <location>
        <begin position="1897"/>
        <end position="1964"/>
    </location>
</feature>
<gene>
    <name evidence="7" type="ORF">GOP47_0007432</name>
</gene>
<dbReference type="PANTHER" id="PTHR13129">
    <property type="entry name" value="VPRBP PROTEIN-RELATED"/>
    <property type="match status" value="1"/>
</dbReference>
<reference evidence="7" key="1">
    <citation type="submission" date="2021-01" db="EMBL/GenBank/DDBJ databases">
        <title>Adiantum capillus-veneris genome.</title>
        <authorList>
            <person name="Fang Y."/>
            <person name="Liao Q."/>
        </authorList>
    </citation>
    <scope>NUCLEOTIDE SEQUENCE</scope>
    <source>
        <strain evidence="7">H3</strain>
        <tissue evidence="7">Leaf</tissue>
    </source>
</reference>
<evidence type="ECO:0008006" key="9">
    <source>
        <dbReference type="Google" id="ProtNLM"/>
    </source>
</evidence>
<dbReference type="OrthoDB" id="27563at2759"/>
<name>A0A9D4V0V9_ADICA</name>
<evidence type="ECO:0000256" key="4">
    <source>
        <dbReference type="ARBA" id="ARBA00022786"/>
    </source>
</evidence>
<comment type="pathway">
    <text evidence="2">Protein modification; protein ubiquitination.</text>
</comment>
<evidence type="ECO:0000256" key="3">
    <source>
        <dbReference type="ARBA" id="ARBA00008845"/>
    </source>
</evidence>
<feature type="compositionally biased region" description="Basic and acidic residues" evidence="6">
    <location>
        <begin position="374"/>
        <end position="386"/>
    </location>
</feature>
<dbReference type="SUPFAM" id="SSF48371">
    <property type="entry name" value="ARM repeat"/>
    <property type="match status" value="1"/>
</dbReference>
<protein>
    <recommendedName>
        <fullName evidence="9">LisH domain-containing protein</fullName>
    </recommendedName>
</protein>
<feature type="region of interest" description="Disordered" evidence="6">
    <location>
        <begin position="374"/>
        <end position="398"/>
    </location>
</feature>